<feature type="domain" description="PatA-like N-terminal" evidence="1">
    <location>
        <begin position="26"/>
        <end position="182"/>
    </location>
</feature>
<dbReference type="PANTHER" id="PTHR36304:SF4">
    <property type="entry name" value="DUF4388 DOMAIN-CONTAINING PROTEIN"/>
    <property type="match status" value="1"/>
</dbReference>
<protein>
    <submittedName>
        <fullName evidence="2">DUF4388 domain-containing protein</fullName>
    </submittedName>
</protein>
<reference evidence="2" key="1">
    <citation type="journal article" date="2020" name="mSystems">
        <title>Genome- and Community-Level Interaction Insights into Carbon Utilization and Element Cycling Functions of Hydrothermarchaeota in Hydrothermal Sediment.</title>
        <authorList>
            <person name="Zhou Z."/>
            <person name="Liu Y."/>
            <person name="Xu W."/>
            <person name="Pan J."/>
            <person name="Luo Z.H."/>
            <person name="Li M."/>
        </authorList>
    </citation>
    <scope>NUCLEOTIDE SEQUENCE [LARGE SCALE GENOMIC DNA]</scope>
    <source>
        <strain evidence="2">SpSt-556</strain>
    </source>
</reference>
<dbReference type="PANTHER" id="PTHR36304">
    <property type="entry name" value="DOMAIN GTPASE-ACTIVATING PROTEIN, PUTATIVE-RELATED-RELATED"/>
    <property type="match status" value="1"/>
</dbReference>
<organism evidence="2">
    <name type="scientific">Bellilinea caldifistulae</name>
    <dbReference type="NCBI Taxonomy" id="360411"/>
    <lineage>
        <taxon>Bacteria</taxon>
        <taxon>Bacillati</taxon>
        <taxon>Chloroflexota</taxon>
        <taxon>Anaerolineae</taxon>
        <taxon>Anaerolineales</taxon>
        <taxon>Anaerolineaceae</taxon>
        <taxon>Bellilinea</taxon>
    </lineage>
</organism>
<dbReference type="EMBL" id="DSXR01000027">
    <property type="protein sequence ID" value="HGS86364.1"/>
    <property type="molecule type" value="Genomic_DNA"/>
</dbReference>
<dbReference type="AlphaFoldDB" id="A0A7C4Q0I8"/>
<evidence type="ECO:0000259" key="1">
    <source>
        <dbReference type="Pfam" id="PF14332"/>
    </source>
</evidence>
<dbReference type="InterPro" id="IPR025497">
    <property type="entry name" value="PatA-like_N"/>
</dbReference>
<proteinExistence type="predicted"/>
<accession>A0A7C4Q0I8</accession>
<name>A0A7C4Q0I8_9CHLR</name>
<comment type="caution">
    <text evidence="2">The sequence shown here is derived from an EMBL/GenBank/DDBJ whole genome shotgun (WGS) entry which is preliminary data.</text>
</comment>
<evidence type="ECO:0000313" key="2">
    <source>
        <dbReference type="EMBL" id="HGS86364.1"/>
    </source>
</evidence>
<gene>
    <name evidence="2" type="ORF">ENT17_01980</name>
</gene>
<sequence>MRCEWTDICYNSFRPSRFPRLHMALRGNLRDFSITQLLNLINLARKTGTLVIEGTSEVAQITFREGKLAYAQIGSEENDLAAILQRSRKITPNQARVIRERTRKMSDKEVGLLLINAGYLTQKDILESLQGYCVDVVRRLFTWVEGSFNFNPDQLTPDGKIPVRIDLENLIIEGSRQLREWEQLQEEIPSLDMALKFTERPGSNIRNLNLSLEEWRVVRYVNPKNTIRQIGHATKMNDLEIRRVVYALLQAGLVEIVRPGGVPVGGMVRPFQTTNKQEQVSLLNRLINKIRSI</sequence>
<dbReference type="Pfam" id="PF14332">
    <property type="entry name" value="DUF4388"/>
    <property type="match status" value="1"/>
</dbReference>